<comment type="caution">
    <text evidence="1">The sequence shown here is derived from an EMBL/GenBank/DDBJ whole genome shotgun (WGS) entry which is preliminary data.</text>
</comment>
<dbReference type="AlphaFoldDB" id="A0AAV7H8H6"/>
<accession>A0AAV7H8H6</accession>
<reference evidence="1 2" key="1">
    <citation type="journal article" date="2021" name="Hortic Res">
        <title>Chromosome-scale assembly of the Dendrobium chrysotoxum genome enhances the understanding of orchid evolution.</title>
        <authorList>
            <person name="Zhang Y."/>
            <person name="Zhang G.Q."/>
            <person name="Zhang D."/>
            <person name="Liu X.D."/>
            <person name="Xu X.Y."/>
            <person name="Sun W.H."/>
            <person name="Yu X."/>
            <person name="Zhu X."/>
            <person name="Wang Z.W."/>
            <person name="Zhao X."/>
            <person name="Zhong W.Y."/>
            <person name="Chen H."/>
            <person name="Yin W.L."/>
            <person name="Huang T."/>
            <person name="Niu S.C."/>
            <person name="Liu Z.J."/>
        </authorList>
    </citation>
    <scope>NUCLEOTIDE SEQUENCE [LARGE SCALE GENOMIC DNA]</scope>
    <source>
        <strain evidence="1">Lindl</strain>
    </source>
</reference>
<dbReference type="Proteomes" id="UP000775213">
    <property type="component" value="Unassembled WGS sequence"/>
</dbReference>
<keyword evidence="2" id="KW-1185">Reference proteome</keyword>
<organism evidence="1 2">
    <name type="scientific">Dendrobium chrysotoxum</name>
    <name type="common">Orchid</name>
    <dbReference type="NCBI Taxonomy" id="161865"/>
    <lineage>
        <taxon>Eukaryota</taxon>
        <taxon>Viridiplantae</taxon>
        <taxon>Streptophyta</taxon>
        <taxon>Embryophyta</taxon>
        <taxon>Tracheophyta</taxon>
        <taxon>Spermatophyta</taxon>
        <taxon>Magnoliopsida</taxon>
        <taxon>Liliopsida</taxon>
        <taxon>Asparagales</taxon>
        <taxon>Orchidaceae</taxon>
        <taxon>Epidendroideae</taxon>
        <taxon>Malaxideae</taxon>
        <taxon>Dendrobiinae</taxon>
        <taxon>Dendrobium</taxon>
    </lineage>
</organism>
<proteinExistence type="predicted"/>
<name>A0AAV7H8H6_DENCH</name>
<gene>
    <name evidence="1" type="ORF">IEQ34_006740</name>
</gene>
<evidence type="ECO:0000313" key="2">
    <source>
        <dbReference type="Proteomes" id="UP000775213"/>
    </source>
</evidence>
<sequence length="137" mass="15684">MVLPLVLSCRLDTHSNRASILKEIEVENAAIWRKRRTLSNLFQQEEAADGTLPERAQERPMRVSLMTLLAMGEKLLEDESSTAGGESGRRPMRRRRQCPRRRRCCARCAWLCSRLLVTGRRSCPVCNEGILDVLDIF</sequence>
<evidence type="ECO:0000313" key="1">
    <source>
        <dbReference type="EMBL" id="KAH0463954.1"/>
    </source>
</evidence>
<protein>
    <recommendedName>
        <fullName evidence="3">RING-type domain-containing protein</fullName>
    </recommendedName>
</protein>
<dbReference type="EMBL" id="JAGFBR010000007">
    <property type="protein sequence ID" value="KAH0463954.1"/>
    <property type="molecule type" value="Genomic_DNA"/>
</dbReference>
<evidence type="ECO:0008006" key="3">
    <source>
        <dbReference type="Google" id="ProtNLM"/>
    </source>
</evidence>